<proteinExistence type="inferred from homology"/>
<evidence type="ECO:0000256" key="6">
    <source>
        <dbReference type="RuleBase" id="RU367018"/>
    </source>
</evidence>
<dbReference type="Pfam" id="PF04434">
    <property type="entry name" value="SWIM"/>
    <property type="match status" value="1"/>
</dbReference>
<comment type="function">
    <text evidence="6">Putative transcription activator involved in regulating light control of development.</text>
</comment>
<dbReference type="InterPro" id="IPR031052">
    <property type="entry name" value="FHY3/FAR1"/>
</dbReference>
<dbReference type="PROSITE" id="PS50966">
    <property type="entry name" value="ZF_SWIM"/>
    <property type="match status" value="1"/>
</dbReference>
<dbReference type="PANTHER" id="PTHR31669">
    <property type="entry name" value="PROTEIN FAR1-RELATED SEQUENCE 10-RELATED"/>
    <property type="match status" value="1"/>
</dbReference>
<evidence type="ECO:0000256" key="2">
    <source>
        <dbReference type="ARBA" id="ARBA00022723"/>
    </source>
</evidence>
<protein>
    <recommendedName>
        <fullName evidence="6">Protein FAR1-RELATED SEQUENCE</fullName>
    </recommendedName>
</protein>
<dbReference type="GO" id="GO:0006355">
    <property type="term" value="P:regulation of DNA-templated transcription"/>
    <property type="evidence" value="ECO:0007669"/>
    <property type="project" value="UniProtKB-UniRule"/>
</dbReference>
<accession>A0AAD4SPG9</accession>
<comment type="caution">
    <text evidence="8">The sequence shown here is derived from an EMBL/GenBank/DDBJ whole genome shotgun (WGS) entry which is preliminary data.</text>
</comment>
<dbReference type="GO" id="GO:0008270">
    <property type="term" value="F:zinc ion binding"/>
    <property type="evidence" value="ECO:0007669"/>
    <property type="project" value="UniProtKB-UniRule"/>
</dbReference>
<evidence type="ECO:0000313" key="8">
    <source>
        <dbReference type="EMBL" id="KAI3916981.1"/>
    </source>
</evidence>
<evidence type="ECO:0000259" key="7">
    <source>
        <dbReference type="PROSITE" id="PS50966"/>
    </source>
</evidence>
<dbReference type="SMART" id="SM00575">
    <property type="entry name" value="ZnF_PMZ"/>
    <property type="match status" value="1"/>
</dbReference>
<keyword evidence="2 6" id="KW-0479">Metal-binding</keyword>
<feature type="domain" description="SWIM-type" evidence="7">
    <location>
        <begin position="572"/>
        <end position="608"/>
    </location>
</feature>
<keyword evidence="9" id="KW-1185">Reference proteome</keyword>
<keyword evidence="6" id="KW-0539">Nucleus</keyword>
<dbReference type="InterPro" id="IPR004330">
    <property type="entry name" value="FAR1_DNA_bnd_dom"/>
</dbReference>
<sequence length="699" mass="81025">MFTIVHDQVTKPMDIERQEHPLEVNEAAEQLISQNGSQDAHDTMQASGDFSMSVDFGVSTDFVFETPKLGMVFQSDNHAYEFYYRYARSLGFSVRKNSSTHRANKTISRRVFCCSKEGFRCPHSRGPPVKSRPQTRTDCKARLVIKLQDDGRYSVVEFIKKHNHELSPPSEVHTVRSQQKLQHPQAGGIIEDNHFARIGSPSIYSCTPSLDDGGAQDINFMQVDCNNYLFRRSRNEILEKGDAQFLLDYFKQKQKDDPYFFYAIRMDSNNQLSSSFWCDAKSRIDYSFFSDTVCFDSTYKLNVYNKPYASFVGVNNHGKFILFGCALTLDDTTESLVWLFRTFSDAMNGKQPKTVFTDPALSLSEAIRQVWPNTHHRFGLWHIYEEAKKHLTEMFENFKSFKIDFESCIYESETEEEFQSRWNSFIGKYSLAQNEWLQGLYHMREKLGHVYGREYFCAGLSAGQGSEGMNKFLKKYFKRTIPLREFVVMYEKVLMVLREKEKHQDSCSRQTKPDLHTMWPAEARASERYTRKVFLLFQEEYVRTLDLFAEVSDEYGTNFTYMVSSFENVKPCIVRYDTSDNTVKCSCRKFEFMGILCAHALKILHSRRLLDIPLQYYLKRWTKDARSGAVVNDDNQSVNLASCSPITVQRNELAHMAHTLAVKGSTSEKSSAFARRLLAQALEEMDIFLEIDFNQPKST</sequence>
<dbReference type="GO" id="GO:0005634">
    <property type="term" value="C:nucleus"/>
    <property type="evidence" value="ECO:0007669"/>
    <property type="project" value="UniProtKB-SubCell"/>
</dbReference>
<dbReference type="AlphaFoldDB" id="A0AAD4SPG9"/>
<comment type="similarity">
    <text evidence="1 6">Belongs to the FHY3/FAR1 family.</text>
</comment>
<dbReference type="PANTHER" id="PTHR31669:SF305">
    <property type="entry name" value="PROTEIN FAR1-RELATED SEQUENCE"/>
    <property type="match status" value="1"/>
</dbReference>
<evidence type="ECO:0000256" key="5">
    <source>
        <dbReference type="PROSITE-ProRule" id="PRU00325"/>
    </source>
</evidence>
<evidence type="ECO:0000256" key="3">
    <source>
        <dbReference type="ARBA" id="ARBA00022771"/>
    </source>
</evidence>
<comment type="subcellular location">
    <subcellularLocation>
        <location evidence="6">Nucleus</location>
    </subcellularLocation>
</comment>
<evidence type="ECO:0000313" key="9">
    <source>
        <dbReference type="Proteomes" id="UP001202328"/>
    </source>
</evidence>
<keyword evidence="4 6" id="KW-0862">Zinc</keyword>
<organism evidence="8 9">
    <name type="scientific">Papaver atlanticum</name>
    <dbReference type="NCBI Taxonomy" id="357466"/>
    <lineage>
        <taxon>Eukaryota</taxon>
        <taxon>Viridiplantae</taxon>
        <taxon>Streptophyta</taxon>
        <taxon>Embryophyta</taxon>
        <taxon>Tracheophyta</taxon>
        <taxon>Spermatophyta</taxon>
        <taxon>Magnoliopsida</taxon>
        <taxon>Ranunculales</taxon>
        <taxon>Papaveraceae</taxon>
        <taxon>Papaveroideae</taxon>
        <taxon>Papaver</taxon>
    </lineage>
</organism>
<dbReference type="EMBL" id="JAJJMB010009038">
    <property type="protein sequence ID" value="KAI3916981.1"/>
    <property type="molecule type" value="Genomic_DNA"/>
</dbReference>
<gene>
    <name evidence="8" type="ORF">MKW98_016715</name>
</gene>
<name>A0AAD4SPG9_9MAGN</name>
<evidence type="ECO:0000256" key="4">
    <source>
        <dbReference type="ARBA" id="ARBA00022833"/>
    </source>
</evidence>
<keyword evidence="3 5" id="KW-0863">Zinc-finger</keyword>
<dbReference type="InterPro" id="IPR007527">
    <property type="entry name" value="Znf_SWIM"/>
</dbReference>
<dbReference type="Pfam" id="PF10551">
    <property type="entry name" value="MULE"/>
    <property type="match status" value="1"/>
</dbReference>
<evidence type="ECO:0000256" key="1">
    <source>
        <dbReference type="ARBA" id="ARBA00005889"/>
    </source>
</evidence>
<dbReference type="Pfam" id="PF03101">
    <property type="entry name" value="FAR1"/>
    <property type="match status" value="1"/>
</dbReference>
<dbReference type="InterPro" id="IPR018289">
    <property type="entry name" value="MULE_transposase_dom"/>
</dbReference>
<dbReference type="Proteomes" id="UP001202328">
    <property type="component" value="Unassembled WGS sequence"/>
</dbReference>
<reference evidence="8" key="1">
    <citation type="submission" date="2022-04" db="EMBL/GenBank/DDBJ databases">
        <title>A functionally conserved STORR gene fusion in Papaver species that diverged 16.8 million years ago.</title>
        <authorList>
            <person name="Catania T."/>
        </authorList>
    </citation>
    <scope>NUCLEOTIDE SEQUENCE</scope>
    <source>
        <strain evidence="8">S-188037</strain>
    </source>
</reference>
<dbReference type="InterPro" id="IPR006564">
    <property type="entry name" value="Znf_PMZ"/>
</dbReference>